<dbReference type="Proteomes" id="UP000318538">
    <property type="component" value="Chromosome"/>
</dbReference>
<organism evidence="1 2">
    <name type="scientific">Rubripirellula lacrimiformis</name>
    <dbReference type="NCBI Taxonomy" id="1930273"/>
    <lineage>
        <taxon>Bacteria</taxon>
        <taxon>Pseudomonadati</taxon>
        <taxon>Planctomycetota</taxon>
        <taxon>Planctomycetia</taxon>
        <taxon>Pirellulales</taxon>
        <taxon>Pirellulaceae</taxon>
        <taxon>Rubripirellula</taxon>
    </lineage>
</organism>
<gene>
    <name evidence="1" type="ORF">K227x_62380</name>
</gene>
<sequence length="140" mass="15164">MRPDDSPERMPADQLRSKFIRLTEAAARVVRAHEEGTLAPQDDSVSIQRLRDALTGERPEASSESQTVERAFEYKCRVCGETHHGPVGSFSLSDGQVVLMTVLDSGVCHRPGAAVSKESFHNCQDGSLGVSDIIGVVEAK</sequence>
<keyword evidence="2" id="KW-1185">Reference proteome</keyword>
<evidence type="ECO:0000313" key="2">
    <source>
        <dbReference type="Proteomes" id="UP000318538"/>
    </source>
</evidence>
<evidence type="ECO:0000313" key="1">
    <source>
        <dbReference type="EMBL" id="QDT07810.1"/>
    </source>
</evidence>
<dbReference type="KEGG" id="rlc:K227x_62380"/>
<name>A0A517NL03_9BACT</name>
<dbReference type="EMBL" id="CP036525">
    <property type="protein sequence ID" value="QDT07810.1"/>
    <property type="molecule type" value="Genomic_DNA"/>
</dbReference>
<dbReference type="AlphaFoldDB" id="A0A517NL03"/>
<protein>
    <submittedName>
        <fullName evidence="1">Uncharacterized protein</fullName>
    </submittedName>
</protein>
<proteinExistence type="predicted"/>
<accession>A0A517NL03</accession>
<reference evidence="1 2" key="1">
    <citation type="submission" date="2019-02" db="EMBL/GenBank/DDBJ databases">
        <title>Deep-cultivation of Planctomycetes and their phenomic and genomic characterization uncovers novel biology.</title>
        <authorList>
            <person name="Wiegand S."/>
            <person name="Jogler M."/>
            <person name="Boedeker C."/>
            <person name="Pinto D."/>
            <person name="Vollmers J."/>
            <person name="Rivas-Marin E."/>
            <person name="Kohn T."/>
            <person name="Peeters S.H."/>
            <person name="Heuer A."/>
            <person name="Rast P."/>
            <person name="Oberbeckmann S."/>
            <person name="Bunk B."/>
            <person name="Jeske O."/>
            <person name="Meyerdierks A."/>
            <person name="Storesund J.E."/>
            <person name="Kallscheuer N."/>
            <person name="Luecker S."/>
            <person name="Lage O.M."/>
            <person name="Pohl T."/>
            <person name="Merkel B.J."/>
            <person name="Hornburger P."/>
            <person name="Mueller R.-W."/>
            <person name="Bruemmer F."/>
            <person name="Labrenz M."/>
            <person name="Spormann A.M."/>
            <person name="Op den Camp H."/>
            <person name="Overmann J."/>
            <person name="Amann R."/>
            <person name="Jetten M.S.M."/>
            <person name="Mascher T."/>
            <person name="Medema M.H."/>
            <person name="Devos D.P."/>
            <person name="Kaster A.-K."/>
            <person name="Ovreas L."/>
            <person name="Rohde M."/>
            <person name="Galperin M.Y."/>
            <person name="Jogler C."/>
        </authorList>
    </citation>
    <scope>NUCLEOTIDE SEQUENCE [LARGE SCALE GENOMIC DNA]</scope>
    <source>
        <strain evidence="1 2">K22_7</strain>
    </source>
</reference>